<comment type="similarity">
    <text evidence="4">Belongs to the helicase family.</text>
</comment>
<dbReference type="GO" id="GO:0000723">
    <property type="term" value="P:telomere maintenance"/>
    <property type="evidence" value="ECO:0007669"/>
    <property type="project" value="InterPro"/>
</dbReference>
<dbReference type="SUPFAM" id="SSF52266">
    <property type="entry name" value="SGNH hydrolase"/>
    <property type="match status" value="1"/>
</dbReference>
<dbReference type="PANTHER" id="PTHR47642:SF3">
    <property type="entry name" value="ATP-DEPENDENT DNA HELICASE"/>
    <property type="match status" value="1"/>
</dbReference>
<dbReference type="GO" id="GO:0006281">
    <property type="term" value="P:DNA repair"/>
    <property type="evidence" value="ECO:0007669"/>
    <property type="project" value="UniProtKB-KW"/>
</dbReference>
<keyword evidence="1" id="KW-0645">Protease</keyword>
<dbReference type="InterPro" id="IPR036691">
    <property type="entry name" value="Endo/exonu/phosph_ase_sf"/>
</dbReference>
<feature type="domain" description="OTU" evidence="6">
    <location>
        <begin position="605"/>
        <end position="728"/>
    </location>
</feature>
<dbReference type="Pfam" id="PF02338">
    <property type="entry name" value="OTU"/>
    <property type="match status" value="1"/>
</dbReference>
<dbReference type="InterPro" id="IPR025476">
    <property type="entry name" value="Helitron_helicase-like"/>
</dbReference>
<keyword evidence="4" id="KW-0227">DNA damage</keyword>
<dbReference type="InterPro" id="IPR046700">
    <property type="entry name" value="DUF6570"/>
</dbReference>
<dbReference type="InterPro" id="IPR003323">
    <property type="entry name" value="OTU_dom"/>
</dbReference>
<dbReference type="Proteomes" id="UP001174136">
    <property type="component" value="Unassembled WGS sequence"/>
</dbReference>
<dbReference type="GO" id="GO:0006508">
    <property type="term" value="P:proteolysis"/>
    <property type="evidence" value="ECO:0007669"/>
    <property type="project" value="UniProtKB-KW"/>
</dbReference>
<dbReference type="Pfam" id="PF20209">
    <property type="entry name" value="DUF6570"/>
    <property type="match status" value="1"/>
</dbReference>
<dbReference type="EMBL" id="JAOPHQ010000321">
    <property type="protein sequence ID" value="KAK0154906.1"/>
    <property type="molecule type" value="Genomic_DNA"/>
</dbReference>
<dbReference type="Pfam" id="PF05970">
    <property type="entry name" value="PIF1"/>
    <property type="match status" value="1"/>
</dbReference>
<organism evidence="7 8">
    <name type="scientific">Merluccius polli</name>
    <name type="common">Benguela hake</name>
    <name type="synonym">Merluccius cadenati</name>
    <dbReference type="NCBI Taxonomy" id="89951"/>
    <lineage>
        <taxon>Eukaryota</taxon>
        <taxon>Metazoa</taxon>
        <taxon>Chordata</taxon>
        <taxon>Craniata</taxon>
        <taxon>Vertebrata</taxon>
        <taxon>Euteleostomi</taxon>
        <taxon>Actinopterygii</taxon>
        <taxon>Neopterygii</taxon>
        <taxon>Teleostei</taxon>
        <taxon>Neoteleostei</taxon>
        <taxon>Acanthomorphata</taxon>
        <taxon>Zeiogadaria</taxon>
        <taxon>Gadariae</taxon>
        <taxon>Gadiformes</taxon>
        <taxon>Gadoidei</taxon>
        <taxon>Merlucciidae</taxon>
        <taxon>Merluccius</taxon>
    </lineage>
</organism>
<evidence type="ECO:0000256" key="4">
    <source>
        <dbReference type="RuleBase" id="RU363044"/>
    </source>
</evidence>
<keyword evidence="4" id="KW-0234">DNA repair</keyword>
<dbReference type="Gene3D" id="3.60.10.10">
    <property type="entry name" value="Endonuclease/exonuclease/phosphatase"/>
    <property type="match status" value="1"/>
</dbReference>
<dbReference type="EC" id="5.6.2.3" evidence="4"/>
<dbReference type="PROSITE" id="PS50802">
    <property type="entry name" value="OTU"/>
    <property type="match status" value="1"/>
</dbReference>
<evidence type="ECO:0000256" key="3">
    <source>
        <dbReference type="ARBA" id="ARBA00022807"/>
    </source>
</evidence>
<accession>A0AA47P8I1</accession>
<comment type="caution">
    <text evidence="7">The sequence shown here is derived from an EMBL/GenBank/DDBJ whole genome shotgun (WGS) entry which is preliminary data.</text>
</comment>
<dbReference type="Pfam" id="PF03372">
    <property type="entry name" value="Exo_endo_phos"/>
    <property type="match status" value="1"/>
</dbReference>
<dbReference type="InterPro" id="IPR003593">
    <property type="entry name" value="AAA+_ATPase"/>
</dbReference>
<evidence type="ECO:0000313" key="7">
    <source>
        <dbReference type="EMBL" id="KAK0154906.1"/>
    </source>
</evidence>
<keyword evidence="4" id="KW-0233">DNA recombination</keyword>
<reference evidence="7" key="1">
    <citation type="journal article" date="2023" name="Front. Mar. Sci.">
        <title>A new Merluccius polli reference genome to investigate the effects of global change in West African waters.</title>
        <authorList>
            <person name="Mateo J.L."/>
            <person name="Blanco-Fernandez C."/>
            <person name="Garcia-Vazquez E."/>
            <person name="Machado-Schiaffino G."/>
        </authorList>
    </citation>
    <scope>NUCLEOTIDE SEQUENCE</scope>
    <source>
        <strain evidence="7">C29</strain>
        <tissue evidence="7">Fin</tissue>
    </source>
</reference>
<dbReference type="Gene3D" id="3.90.70.120">
    <property type="match status" value="1"/>
</dbReference>
<dbReference type="SUPFAM" id="SSF56219">
    <property type="entry name" value="DNase I-like"/>
    <property type="match status" value="1"/>
</dbReference>
<dbReference type="GO" id="GO:0008234">
    <property type="term" value="F:cysteine-type peptidase activity"/>
    <property type="evidence" value="ECO:0007669"/>
    <property type="project" value="UniProtKB-KW"/>
</dbReference>
<feature type="region of interest" description="Disordered" evidence="5">
    <location>
        <begin position="2770"/>
        <end position="2795"/>
    </location>
</feature>
<feature type="compositionally biased region" description="Polar residues" evidence="5">
    <location>
        <begin position="515"/>
        <end position="530"/>
    </location>
</feature>
<evidence type="ECO:0000256" key="5">
    <source>
        <dbReference type="SAM" id="MobiDB-lite"/>
    </source>
</evidence>
<dbReference type="CDD" id="cd22755">
    <property type="entry name" value="OTU_CeDUB-like"/>
    <property type="match status" value="1"/>
</dbReference>
<dbReference type="InterPro" id="IPR027417">
    <property type="entry name" value="P-loop_NTPase"/>
</dbReference>
<protein>
    <recommendedName>
        <fullName evidence="4">ATP-dependent DNA helicase</fullName>
        <ecNumber evidence="4">5.6.2.3</ecNumber>
    </recommendedName>
</protein>
<dbReference type="InterPro" id="IPR038765">
    <property type="entry name" value="Papain-like_cys_pep_sf"/>
</dbReference>
<comment type="catalytic activity">
    <reaction evidence="4">
        <text>ATP + H2O = ADP + phosphate + H(+)</text>
        <dbReference type="Rhea" id="RHEA:13065"/>
        <dbReference type="ChEBI" id="CHEBI:15377"/>
        <dbReference type="ChEBI" id="CHEBI:15378"/>
        <dbReference type="ChEBI" id="CHEBI:30616"/>
        <dbReference type="ChEBI" id="CHEBI:43474"/>
        <dbReference type="ChEBI" id="CHEBI:456216"/>
        <dbReference type="EC" id="5.6.2.3"/>
    </reaction>
</comment>
<comment type="cofactor">
    <cofactor evidence="4">
        <name>Mg(2+)</name>
        <dbReference type="ChEBI" id="CHEBI:18420"/>
    </cofactor>
</comment>
<keyword evidence="3" id="KW-0788">Thiol protease</keyword>
<evidence type="ECO:0000256" key="2">
    <source>
        <dbReference type="ARBA" id="ARBA00022786"/>
    </source>
</evidence>
<gene>
    <name evidence="7" type="primary">pif1_13</name>
    <name evidence="7" type="ORF">N1851_002783</name>
</gene>
<proteinExistence type="inferred from homology"/>
<name>A0AA47P8I1_MERPO</name>
<dbReference type="CDD" id="cd18809">
    <property type="entry name" value="SF1_C_RecD"/>
    <property type="match status" value="1"/>
</dbReference>
<keyword evidence="2" id="KW-0833">Ubl conjugation pathway</keyword>
<feature type="region of interest" description="Disordered" evidence="5">
    <location>
        <begin position="515"/>
        <end position="542"/>
    </location>
</feature>
<dbReference type="SUPFAM" id="SSF54001">
    <property type="entry name" value="Cysteine proteinases"/>
    <property type="match status" value="2"/>
</dbReference>
<sequence>MVAEVEAVVSRSDPPILSPSGFIKGKCDGNPQSCMCAEKQQVAVVSGTNVRVAPSTADVSCTGGMVAPSTPDVSIACSVVAALKHVISPVCTWKGRDVDNICSEGTKVASFVAKSNRSSGFENELCEFFKQHSVFGQKWDVGIGPSVYGGFGLDESALLEKVQEHLMSDGMCLLNLHSAFSVIIQHNDYIVLVDCGTRDASGFASHVGRPVAVFNTSVLDMMYHISDLGRSLGAEWYAISSLSVKAGLVGPDIDSATLLIDVDVDVTVASAAVVEGGSSQSNVSSVRGSFHQGDSRRFQYAGAQCMAISLVALAKHSTDSVFSWQTDNLDKVLVLGDKLYNEITADSNVNSNQSKHLSVLDLPPKSVIDGQTFDFEYREYVSGDIDVATGDMIDGGLTTSFRSGLIKMFGKYHTCLLTVCGTTCAIIGHGGHFALVDSHARSVDGMLDDEGQSVVVYFTCLDDVFAHICKYAANFKNKPFEIAGVCVMHRCPVSPSHVFSSSKVVESRGSQFGCNLPVQPSTSKGQPSTSIKRKSPRGVSSSKKFKNDYAEVNSDVVFVADVVSKGLQFKPLCGEVVETLCKQLNVDSEKVDLLCTEVGLLGAPCLKDKIIGDGNCFFRAVSQAVCGTQKHHRKIRLAIVKHLKANGGMFRSEYSSMEEYLTVSKMAYVGSWATEVEIQAAADFFGVSIFTYCDGRWLEYSCKDRPLSYQGIYLENCNGNHYETVVCVQQPNMQCCYGYCKVGRYNFRKSSVSAGNVTSVASSICEAEVDIIEPNVLNLRCSTLSVEAQSPSKLSPSKHLLRKKKLQRKISYQENRQKCREKCKIDYQERNWYSEKLKEISITKYRTNKSHRVKVKQMSKTKYRTNKSHRVKVKQMSKTKYHINKSHRVKVKQMSKTKYRINKSHRVKVKQMSKTKYRINKSHRVKVKQMSKTKYRLNKSHRLNVKSISRKKYHGSRQYRQRVIAHIKLKRQHIKAILTEFDVVMQQFLTKVNDGPDFVCSVCFRKMFRNQVLCCSIEDYSKTERIHLIASKCISEEYLHKCSTNCVLPCQWLDTARGKLWICFTCHGKISRGTMPPESALNNLATSVIPPELACLNSLEQHLIALHIPFMKLLALPKGGQNGVHGPVTCVPANIVQTSNLLPRSDMDESLIPVKLKRKLTYKGHYEYQYVDSMRIKQALQYLKRTNVHYKDVEFNEAWLNGFCREQESVAEHDSIAVDGNDDSSAVVAAEEDELLHDRQQHCMFQDTCLMPVDIGQEALDQYFDNVLNLAPGEGNTPVKMLSDHSNEAKCFPGMFPTGSGTYHDSRSHRLTLCRYFNNRILHADGRFAQNVDYIFYAQYMSEVQQVVSNVSIALRKGKGGQFKRISSNLLNDEEQFKQFLQFDDGYRFLKPIRGTPSFWQGVQRDLLACVRQLGVPTWFCSFSSADLRWKNLLSSILKQEGRTETAEQLEWADRCDLLRRNPVTAARMFDFRWHCFLKEVLMSPSNPIGKIKDYFYRVEFQQRGSPHVHCLFWIENAPIIDKNTDEEVIQFIDKYVACELPAEDDTLLDIVSSVQKHSKRHSKTCKKNNTVCRFNFPKPPSARTFISRPFEDQEGDKACTCQMDGADQMADCACKLRKKNKILEKQIANSILTKIKDALSDDNASFDSVEQLFSHLKINQRRFERAYNVCAKKTHVVLRRQANEVWINQYSKPLLKCWNANIDIQYVVDAYACVVYIISYISKAEREMGLLLANAQREVAKDKSSSAKDALKRLGSVYLHNRDLCAQEAVYRLTGMHLKECSRKVVFVPVGDNNVKMSLPLSVLKQKASSDDLTTEDMWMTSSVDRYKNRPRDGTFNDMCMATFASEYRVLSKSEMSVNRVELQNNCGFILKRTRSEPAVVRYVRFSETKNPELFHQSIMQLFLPFRTDMHLKPPGYETFEQFYSHGHVGLNDGLHSVKSIVDTNRSRFEINGDELDNIQNSVDPGAVLEDAWCELCPEQEQERLQCLAERNDNEQPLDEPVEGIPDLAVSNRQVSHLEKRQNVLCRSDGLALIRSLNDTQLAIFYQIRQWCLSKVNGEKIAPLRVFVTGGAGTGKSHLIKAIQYEAMRLLSRGCHNPDDISVLLTAPTGIAAHNLRAGTIHSSFAIGKDVRLPYTPLGEEKLNSLRAKYSNLQIVIIDEISMVDHKLLAYIHGRLRQIKQCGDYSPFGNVCVIAVGDFYQLPPVKGKPLYLDDDSVGLWTQFQIVELKTIVRQKDAVFAELLNRIRCRSKGNPMLDSDIQLLQHCETGEDSSDLHIFPTNKQVSCHNIQQLFKSCPDYVQIEAKDFVNSKTTGKLVLKEGHHTHTNNTSLDQTLVLGVGARVMLLKNLDVDDGLVNGVCGTVTHVVYPDNDDKFPKMIYVKFDEDQVGTKRRSCSAFAAAVEMGSTGIEAEEERVTKHGGLRRQFPLKLAWACTVHKVQGLTVDKAVVSLKKIFAAGQAYVALSRVRSLSGLVIQDFHEKAIYCKDNIQAAIATMPPFLVTNDTGCNSTATSFNVFLMNVQNLTQHVTDLALCTQHLQLNCIAVTETWLPAVSSLETVKMDGYAFHNHPRSLSYNSSNPLFKEIQDQQHGGVGIYSADNLAYSIIKVPHVNLECLVYNCTTYNILIAVLYRPPSYTITLFKENLENLVDWLIDQSTTVAVMGDFNDNILKSSSISKLMTDKGFIQIVKQATTEKGTLIDHVYVKTTHYDVEAVVLPTYFSDHEGILCFISLQCEFSIEHKMPRGKSFRRSVAARRREAVRAEVKHLPPSPEFVEGRGTGTRSRPRQYPDSVSGKTHKLVVPAHSVDKKFVLVVGDSHLRTVADGNVMMPKGNLSFGIMTTPGASACHLRTELLHATLPRTPDAVCILAPSNNLTTSSTPAVAGEEFRKLLISARERWHNVFVLDFVPRLTVSPELQNHVSREFHSVAKSLGIPRYSTLEHFPFRQRHLWVRDGVHLSDVDGMGILTQLLWQAAYMHLEVTAPAPRTPPRFVVDGRPIVLRECFIPLNPVRFSSSVLAAMDAVVPARLPSPDLPAVPQGSPDSSKVSVMAILSLACVQKNSK</sequence>
<dbReference type="GO" id="GO:0043139">
    <property type="term" value="F:5'-3' DNA helicase activity"/>
    <property type="evidence" value="ECO:0007669"/>
    <property type="project" value="UniProtKB-EC"/>
</dbReference>
<dbReference type="Pfam" id="PF21530">
    <property type="entry name" value="Pif1_2B_dom"/>
    <property type="match status" value="1"/>
</dbReference>
<dbReference type="Gene3D" id="3.90.70.80">
    <property type="match status" value="1"/>
</dbReference>
<keyword evidence="8" id="KW-1185">Reference proteome</keyword>
<dbReference type="PANTHER" id="PTHR47642">
    <property type="entry name" value="ATP-DEPENDENT DNA HELICASE"/>
    <property type="match status" value="1"/>
</dbReference>
<dbReference type="InterPro" id="IPR010285">
    <property type="entry name" value="DNA_helicase_pif1-like_DEAD"/>
</dbReference>
<dbReference type="InterPro" id="IPR051055">
    <property type="entry name" value="PIF1_helicase"/>
</dbReference>
<keyword evidence="4" id="KW-0067">ATP-binding</keyword>
<dbReference type="InterPro" id="IPR005135">
    <property type="entry name" value="Endo/exonuclease/phosphatase"/>
</dbReference>
<keyword evidence="4" id="KW-0547">Nucleotide-binding</keyword>
<evidence type="ECO:0000313" key="8">
    <source>
        <dbReference type="Proteomes" id="UP001174136"/>
    </source>
</evidence>
<keyword evidence="4 7" id="KW-0347">Helicase</keyword>
<dbReference type="Pfam" id="PF14214">
    <property type="entry name" value="Helitron_like_N"/>
    <property type="match status" value="1"/>
</dbReference>
<dbReference type="GO" id="GO:0006310">
    <property type="term" value="P:DNA recombination"/>
    <property type="evidence" value="ECO:0007669"/>
    <property type="project" value="UniProtKB-KW"/>
</dbReference>
<dbReference type="InterPro" id="IPR049163">
    <property type="entry name" value="Pif1-like_2B_dom"/>
</dbReference>
<keyword evidence="4" id="KW-0378">Hydrolase</keyword>
<dbReference type="SMART" id="SM00382">
    <property type="entry name" value="AAA"/>
    <property type="match status" value="1"/>
</dbReference>
<dbReference type="Gene3D" id="3.40.50.300">
    <property type="entry name" value="P-loop containing nucleotide triphosphate hydrolases"/>
    <property type="match status" value="2"/>
</dbReference>
<evidence type="ECO:0000256" key="1">
    <source>
        <dbReference type="ARBA" id="ARBA00022670"/>
    </source>
</evidence>
<dbReference type="GO" id="GO:0005524">
    <property type="term" value="F:ATP binding"/>
    <property type="evidence" value="ECO:0007669"/>
    <property type="project" value="UniProtKB-KW"/>
</dbReference>
<evidence type="ECO:0000259" key="6">
    <source>
        <dbReference type="PROSITE" id="PS50802"/>
    </source>
</evidence>
<dbReference type="SUPFAM" id="SSF52540">
    <property type="entry name" value="P-loop containing nucleoside triphosphate hydrolases"/>
    <property type="match status" value="2"/>
</dbReference>